<dbReference type="Pfam" id="PF20499">
    <property type="entry name" value="DUF6729"/>
    <property type="match status" value="1"/>
</dbReference>
<organism evidence="2 3">
    <name type="scientific">Larimichthys crocea</name>
    <name type="common">Large yellow croaker</name>
    <name type="synonym">Pseudosciaena crocea</name>
    <dbReference type="NCBI Taxonomy" id="215358"/>
    <lineage>
        <taxon>Eukaryota</taxon>
        <taxon>Metazoa</taxon>
        <taxon>Chordata</taxon>
        <taxon>Craniata</taxon>
        <taxon>Vertebrata</taxon>
        <taxon>Euteleostomi</taxon>
        <taxon>Actinopterygii</taxon>
        <taxon>Neopterygii</taxon>
        <taxon>Teleostei</taxon>
        <taxon>Neoteleostei</taxon>
        <taxon>Acanthomorphata</taxon>
        <taxon>Eupercaria</taxon>
        <taxon>Sciaenidae</taxon>
        <taxon>Larimichthys</taxon>
    </lineage>
</organism>
<evidence type="ECO:0000313" key="2">
    <source>
        <dbReference type="EMBL" id="KAE8278075.1"/>
    </source>
</evidence>
<proteinExistence type="predicted"/>
<reference evidence="2 3" key="1">
    <citation type="submission" date="2019-07" db="EMBL/GenBank/DDBJ databases">
        <title>Chromosome genome assembly for large yellow croaker.</title>
        <authorList>
            <person name="Xiao S."/>
        </authorList>
    </citation>
    <scope>NUCLEOTIDE SEQUENCE [LARGE SCALE GENOMIC DNA]</scope>
    <source>
        <strain evidence="2">JMULYC20181020</strain>
        <tissue evidence="2">Muscle</tissue>
    </source>
</reference>
<dbReference type="PANTHER" id="PTHR24401:SF29">
    <property type="entry name" value="SI:CH211-243P7.3-RELATED"/>
    <property type="match status" value="1"/>
</dbReference>
<dbReference type="InterPro" id="IPR046616">
    <property type="entry name" value="DUF6729"/>
</dbReference>
<protein>
    <recommendedName>
        <fullName evidence="1">DUF6729 domain-containing protein</fullName>
    </recommendedName>
</protein>
<sequence length="570" mass="64849">MEKKFSFFPGKISVVFRKGPRGYLRQDPSDAAKLLKDNSSLQDKSAPLKEDTVKQNALTVIRQRGGDVSDRTEVLGEYILQFGKYKGKSFRWLLENYVGYTVYLLKHREKEEAAGVCTTEGHKKASLLSFVDYARSFEEIISLLRFQSEKPTSQAASEDNQLVGFGTRAKSTWQELGLMLVVPHQQRDQQLKHLRPQTPDVVSTGVGRPRVIVGTNGQYYIFSSRLRCRTCQRVWFADSPRWLDKLPKRFANMVPAFLTYKKAICKSVLHELRRTGKSPTDMAKQVNELMHLKYEQAHLSYLHSIQNIWDAEAGAYGQKTLSHLVRKDVMPQSFGSYDDADGWCGVSVSAHYLTDCLIDEYQRQQSAITLLMQGTFGQVLRSDHTRKVARKVTLSSGTMSSYAVMNENWMISSWVMVQSEAEKSLEPMYQGLAKRYSDAGVEKANYHWVDRDCCAAFRIPDLHHGEHLNWDAWKTTDSIIAEATAGTLENTCASRTQYNANIVLDLFHCMRRFTRECTSEHHPLFSTFCQLLSAAFSVVDQGDLQKLKDAYQFCGIQPPTPNKTAHPRAL</sequence>
<dbReference type="PANTHER" id="PTHR24401">
    <property type="entry name" value="SI:CH211-243P7.3-RELATED"/>
    <property type="match status" value="1"/>
</dbReference>
<accession>A0A6G0HGF8</accession>
<evidence type="ECO:0000313" key="3">
    <source>
        <dbReference type="Proteomes" id="UP000424527"/>
    </source>
</evidence>
<dbReference type="EMBL" id="REGW02000044">
    <property type="protein sequence ID" value="KAE8278075.1"/>
    <property type="molecule type" value="Genomic_DNA"/>
</dbReference>
<keyword evidence="3" id="KW-1185">Reference proteome</keyword>
<dbReference type="Proteomes" id="UP000424527">
    <property type="component" value="Unassembled WGS sequence"/>
</dbReference>
<comment type="caution">
    <text evidence="2">The sequence shown here is derived from an EMBL/GenBank/DDBJ whole genome shotgun (WGS) entry which is preliminary data.</text>
</comment>
<feature type="domain" description="DUF6729" evidence="1">
    <location>
        <begin position="208"/>
        <end position="312"/>
    </location>
</feature>
<gene>
    <name evidence="2" type="ORF">D5F01_LYC23858</name>
</gene>
<dbReference type="AlphaFoldDB" id="A0A6G0HGF8"/>
<evidence type="ECO:0000259" key="1">
    <source>
        <dbReference type="Pfam" id="PF20499"/>
    </source>
</evidence>
<name>A0A6G0HGF8_LARCR</name>